<organism evidence="1 2">
    <name type="scientific">Marispirochaeta aestuarii</name>
    <dbReference type="NCBI Taxonomy" id="1963862"/>
    <lineage>
        <taxon>Bacteria</taxon>
        <taxon>Pseudomonadati</taxon>
        <taxon>Spirochaetota</taxon>
        <taxon>Spirochaetia</taxon>
        <taxon>Spirochaetales</taxon>
        <taxon>Spirochaetaceae</taxon>
        <taxon>Marispirochaeta</taxon>
    </lineage>
</organism>
<proteinExistence type="predicted"/>
<reference evidence="1 2" key="1">
    <citation type="submission" date="2017-03" db="EMBL/GenBank/DDBJ databases">
        <title>Draft Genome sequence of Marispirochaeta sp. strain JC444.</title>
        <authorList>
            <person name="Shivani Y."/>
            <person name="Subhash Y."/>
            <person name="Sasikala C."/>
            <person name="Ramana C."/>
        </authorList>
    </citation>
    <scope>NUCLEOTIDE SEQUENCE [LARGE SCALE GENOMIC DNA]</scope>
    <source>
        <strain evidence="1 2">JC444</strain>
    </source>
</reference>
<dbReference type="Proteomes" id="UP000192343">
    <property type="component" value="Unassembled WGS sequence"/>
</dbReference>
<name>A0A1Y1RY93_9SPIO</name>
<dbReference type="AlphaFoldDB" id="A0A1Y1RY93"/>
<evidence type="ECO:0000313" key="1">
    <source>
        <dbReference type="EMBL" id="ORC35352.1"/>
    </source>
</evidence>
<keyword evidence="2" id="KW-1185">Reference proteome</keyword>
<dbReference type="STRING" id="1963862.B4O97_09260"/>
<comment type="caution">
    <text evidence="1">The sequence shown here is derived from an EMBL/GenBank/DDBJ whole genome shotgun (WGS) entry which is preliminary data.</text>
</comment>
<sequence>MKQKKSFAAAVVLFLLFFPGFLLYAQQARTRVGVYSFSTSSADPGIISLAETAGETLVLTLQLLDRYKVVPMDSASPLDSETAFEDLKEGFIDYALYGSLEVLPGGGYRIQTFSWDSANDTETPHEAVEAGSFFDLFDAMDMATAQAAREFTGIHVGYGRLVFDNQTRGFSYRIEVDGIPVGDDIPRRDVLYGERKVSVYILPGAGENQPYHLVSYLLDIEEGREYLIPVQVSPGLDFGDWNDGLAPPVPVEGSNVITSRPRNAAVYSGEVFLGRTPLVTDPAFPGLGTQLLLEGEHLIPLEAEFREPNQLFELYPDPRDPAIQPALNRVWLGAATNVLLTAGQMAFMFLPGVEDGPPPWPMMLAAAPRFGYALQDDLVTSGILSAGSALSLGLIMWASETDYMEDDLSVALWQIPFWSFVLYDLIASPFSAAADNRATLRRIKEEGLPDTEKRRRPWISKPYTAAQVGGGAWFMAGAGFDALKDFLSFNIYAGISGDYFEPLKPIPSATAKTLLFPAAPFDVPIKPYLAALLHVGMKDLMFSGAAGPALGIEVPTDLPRLPKMTLFFEAEYYFSPVGGFPMIGFGAKLK</sequence>
<evidence type="ECO:0000313" key="2">
    <source>
        <dbReference type="Proteomes" id="UP000192343"/>
    </source>
</evidence>
<dbReference type="RefSeq" id="WP_083050277.1">
    <property type="nucleotide sequence ID" value="NZ_MWQY01000009.1"/>
</dbReference>
<accession>A0A1Y1RY93</accession>
<evidence type="ECO:0008006" key="3">
    <source>
        <dbReference type="Google" id="ProtNLM"/>
    </source>
</evidence>
<protein>
    <recommendedName>
        <fullName evidence="3">PEGA domain-containing protein</fullName>
    </recommendedName>
</protein>
<gene>
    <name evidence="1" type="ORF">B4O97_09260</name>
</gene>
<dbReference type="EMBL" id="MWQY01000009">
    <property type="protein sequence ID" value="ORC35352.1"/>
    <property type="molecule type" value="Genomic_DNA"/>
</dbReference>
<dbReference type="OrthoDB" id="340167at2"/>